<name>A0AAV9K3F4_9SOLN</name>
<organism evidence="1 2">
    <name type="scientific">Solanum pinnatisectum</name>
    <name type="common">tansyleaf nightshade</name>
    <dbReference type="NCBI Taxonomy" id="50273"/>
    <lineage>
        <taxon>Eukaryota</taxon>
        <taxon>Viridiplantae</taxon>
        <taxon>Streptophyta</taxon>
        <taxon>Embryophyta</taxon>
        <taxon>Tracheophyta</taxon>
        <taxon>Spermatophyta</taxon>
        <taxon>Magnoliopsida</taxon>
        <taxon>eudicotyledons</taxon>
        <taxon>Gunneridae</taxon>
        <taxon>Pentapetalae</taxon>
        <taxon>asterids</taxon>
        <taxon>lamiids</taxon>
        <taxon>Solanales</taxon>
        <taxon>Solanaceae</taxon>
        <taxon>Solanoideae</taxon>
        <taxon>Solaneae</taxon>
        <taxon>Solanum</taxon>
    </lineage>
</organism>
<reference evidence="1 2" key="1">
    <citation type="submission" date="2023-10" db="EMBL/GenBank/DDBJ databases">
        <title>Genome-Wide Identification Analysis in wild type Solanum Pinnatisectum Reveals Some Genes Defensing Phytophthora Infestans.</title>
        <authorList>
            <person name="Sun C."/>
        </authorList>
    </citation>
    <scope>NUCLEOTIDE SEQUENCE [LARGE SCALE GENOMIC DNA]</scope>
    <source>
        <strain evidence="1">LQN</strain>
        <tissue evidence="1">Leaf</tissue>
    </source>
</reference>
<evidence type="ECO:0008006" key="3">
    <source>
        <dbReference type="Google" id="ProtNLM"/>
    </source>
</evidence>
<comment type="caution">
    <text evidence="1">The sequence shown here is derived from an EMBL/GenBank/DDBJ whole genome shotgun (WGS) entry which is preliminary data.</text>
</comment>
<evidence type="ECO:0000313" key="1">
    <source>
        <dbReference type="EMBL" id="KAK4707861.1"/>
    </source>
</evidence>
<gene>
    <name evidence="1" type="ORF">R3W88_028786</name>
</gene>
<sequence>MQYFPFIHAAFHWIVVSRNYFVVVSFSISNEVYREIFLSEEILSLRPSSGDIGLSVLGGMLCVHSNSVLLGKTTFKVWILKEFGVKESWMPLLTIVKDTCLFNASPKYRFADGEVLFRCIDFESRGHAFRMVSGPFKSWPQCDTIQSGHMLLQKI</sequence>
<protein>
    <recommendedName>
        <fullName evidence="3">F-box associated domain-containing protein</fullName>
    </recommendedName>
</protein>
<dbReference type="EMBL" id="JAWPEI010000012">
    <property type="protein sequence ID" value="KAK4707861.1"/>
    <property type="molecule type" value="Genomic_DNA"/>
</dbReference>
<proteinExistence type="predicted"/>
<dbReference type="AlphaFoldDB" id="A0AAV9K3F4"/>
<dbReference type="Proteomes" id="UP001311915">
    <property type="component" value="Unassembled WGS sequence"/>
</dbReference>
<accession>A0AAV9K3F4</accession>
<keyword evidence="2" id="KW-1185">Reference proteome</keyword>
<evidence type="ECO:0000313" key="2">
    <source>
        <dbReference type="Proteomes" id="UP001311915"/>
    </source>
</evidence>